<evidence type="ECO:0000313" key="17">
    <source>
        <dbReference type="EMBL" id="HII59302.1"/>
    </source>
</evidence>
<comment type="similarity">
    <text evidence="1 12">Belongs to the TFIIB family.</text>
</comment>
<dbReference type="PRINTS" id="PR00379">
    <property type="entry name" value="INTEIN"/>
</dbReference>
<dbReference type="InterPro" id="IPR036915">
    <property type="entry name" value="Cyclin-like_sf"/>
</dbReference>
<dbReference type="NCBIfam" id="NF001658">
    <property type="entry name" value="PRK00423.1"/>
    <property type="match status" value="1"/>
</dbReference>
<dbReference type="InterPro" id="IPR030934">
    <property type="entry name" value="Intein_C"/>
</dbReference>
<feature type="domain" description="DOD-type homing endonuclease" evidence="15">
    <location>
        <begin position="234"/>
        <end position="353"/>
    </location>
</feature>
<feature type="binding site" evidence="12">
    <location>
        <position position="38"/>
    </location>
    <ligand>
        <name>Zn(2+)</name>
        <dbReference type="ChEBI" id="CHEBI:29105"/>
    </ligand>
</feature>
<dbReference type="GO" id="GO:0070897">
    <property type="term" value="P:transcription preinitiation complex assembly"/>
    <property type="evidence" value="ECO:0007669"/>
    <property type="project" value="InterPro"/>
</dbReference>
<dbReference type="CDD" id="cd20549">
    <property type="entry name" value="CYCLIN_TFIIB_archaea_like_rpt1"/>
    <property type="match status" value="1"/>
</dbReference>
<name>A0A832WHQ4_9EURY</name>
<dbReference type="InterPro" id="IPR006142">
    <property type="entry name" value="INTEIN"/>
</dbReference>
<dbReference type="PANTHER" id="PTHR11618:SF13">
    <property type="entry name" value="TRANSCRIPTION INITIATION FACTOR IIB"/>
    <property type="match status" value="1"/>
</dbReference>
<dbReference type="SMART" id="SM00385">
    <property type="entry name" value="CYCLIN"/>
    <property type="match status" value="2"/>
</dbReference>
<keyword evidence="6" id="KW-0068">Autocatalytic cleavage</keyword>
<dbReference type="GO" id="GO:0097550">
    <property type="term" value="C:transcription preinitiation complex"/>
    <property type="evidence" value="ECO:0007669"/>
    <property type="project" value="TreeGrafter"/>
</dbReference>
<feature type="repeat" description="1" evidence="12">
    <location>
        <begin position="486"/>
        <end position="569"/>
    </location>
</feature>
<evidence type="ECO:0000256" key="3">
    <source>
        <dbReference type="ARBA" id="ARBA00022723"/>
    </source>
</evidence>
<dbReference type="GO" id="GO:0003700">
    <property type="term" value="F:DNA-binding transcription factor activity"/>
    <property type="evidence" value="ECO:0007669"/>
    <property type="project" value="UniProtKB-UniRule"/>
</dbReference>
<dbReference type="InterPro" id="IPR013150">
    <property type="entry name" value="TFIIB_cyclin"/>
</dbReference>
<keyword evidence="7 12" id="KW-0862">Zinc</keyword>
<accession>A0A832WHQ4</accession>
<dbReference type="PROSITE" id="PS50818">
    <property type="entry name" value="INTEIN_C_TER"/>
    <property type="match status" value="1"/>
</dbReference>
<evidence type="ECO:0000256" key="9">
    <source>
        <dbReference type="ARBA" id="ARBA00023015"/>
    </source>
</evidence>
<dbReference type="GO" id="GO:0004519">
    <property type="term" value="F:endonuclease activity"/>
    <property type="evidence" value="ECO:0007669"/>
    <property type="project" value="InterPro"/>
</dbReference>
<evidence type="ECO:0000256" key="13">
    <source>
        <dbReference type="PROSITE-ProRule" id="PRU00469"/>
    </source>
</evidence>
<dbReference type="PROSITE" id="PS51134">
    <property type="entry name" value="ZF_TFIIB"/>
    <property type="match status" value="1"/>
</dbReference>
<evidence type="ECO:0000256" key="8">
    <source>
        <dbReference type="ARBA" id="ARBA00023000"/>
    </source>
</evidence>
<dbReference type="GO" id="GO:0008270">
    <property type="term" value="F:zinc ion binding"/>
    <property type="evidence" value="ECO:0007669"/>
    <property type="project" value="UniProtKB-UniRule"/>
</dbReference>
<feature type="repeat" description="2" evidence="12">
    <location>
        <begin position="580"/>
        <end position="661"/>
    </location>
</feature>
<dbReference type="FunFam" id="1.10.472.10:FF:000023">
    <property type="entry name" value="Transcription initiation factor IIB"/>
    <property type="match status" value="1"/>
</dbReference>
<keyword evidence="4 12" id="KW-0677">Repeat</keyword>
<organism evidence="17 18">
    <name type="scientific">Methanocaldococcus jannaschii</name>
    <dbReference type="NCBI Taxonomy" id="2190"/>
    <lineage>
        <taxon>Archaea</taxon>
        <taxon>Methanobacteriati</taxon>
        <taxon>Methanobacteriota</taxon>
        <taxon>Methanomada group</taxon>
        <taxon>Methanococci</taxon>
        <taxon>Methanococcales</taxon>
        <taxon>Methanocaldococcaceae</taxon>
        <taxon>Methanocaldococcus</taxon>
    </lineage>
</organism>
<dbReference type="PROSITE" id="PS50819">
    <property type="entry name" value="INTEIN_ENDONUCLEASE"/>
    <property type="match status" value="1"/>
</dbReference>
<evidence type="ECO:0000259" key="16">
    <source>
        <dbReference type="PROSITE" id="PS51134"/>
    </source>
</evidence>
<dbReference type="InterPro" id="IPR036844">
    <property type="entry name" value="Hint_dom_sf"/>
</dbReference>
<dbReference type="PRINTS" id="PR00685">
    <property type="entry name" value="TIFACTORIIB"/>
</dbReference>
<reference evidence="17" key="1">
    <citation type="journal article" date="2020" name="bioRxiv">
        <title>A rank-normalized archaeal taxonomy based on genome phylogeny resolves widespread incomplete and uneven classifications.</title>
        <authorList>
            <person name="Rinke C."/>
            <person name="Chuvochina M."/>
            <person name="Mussig A.J."/>
            <person name="Chaumeil P.-A."/>
            <person name="Waite D.W."/>
            <person name="Whitman W.B."/>
            <person name="Parks D.H."/>
            <person name="Hugenholtz P."/>
        </authorList>
    </citation>
    <scope>NUCLEOTIDE SEQUENCE</scope>
    <source>
        <strain evidence="17">UBA8849</strain>
    </source>
</reference>
<dbReference type="InterPro" id="IPR006141">
    <property type="entry name" value="Intein_N"/>
</dbReference>
<dbReference type="SMART" id="SM00305">
    <property type="entry name" value="HintC"/>
    <property type="match status" value="1"/>
</dbReference>
<dbReference type="Pfam" id="PF14890">
    <property type="entry name" value="Intein_splicing"/>
    <property type="match status" value="1"/>
</dbReference>
<sequence length="669" mass="76439">MEALKTKENETTKEKKLTTKVEKSEKKEENVREEEIVCPICGSKEVVKDYERAEIVCAKCGCVIKEKLFDIGPEWRAFDHEQKIKRCRVGAPMTYSVDYNEPIIIKENGEIKVVKIGELIDKIIENSENIRREGILEIAKCKGIEVIAFNSNYKFKFMPVSEVSRHPVSEMFEIVVEGNKKVRVTRSHSVFTIRDNEVVPIRVDELKVGDILVLAKELPNIEEDIEIDKKFSKILGYIIAEGYYDDKKIVLSYDYNEKEFINETIDYFKSLNSDITIYSKDLNIQIEVKNKKIINLLKKLRVKNKRIPSIIFKSPYEIKKSFIDGIFNGKDAKVFVSKELAEDVIFLLLQIKENATINKKSINDIEVYEVRRITNIYTNRKLEKLINSDFIFLKIKEINKVEPTSGYAYDLTVPNAENFVAGFGGFVLHNTIHDKGLSTVIDWRNKDSYGKDLSANKRAQLYRLRKWQRRIRVSDAAERNLAFALSELDRITSKLGLPRHVRENAAIIYRGAVEKGLIRGRSIEGVVAAAIYAACRRCRVPRTLDEIAEASRVDRKEIGRTYRFLARELNIKLTPTNPIDYVPRFASELGLPGEVESKAIQILQQAAEKGLTSGRGPTGVAAAAIYIASVLLGCRRTQREVAEVAGVTEVTIRNRYKELTEHLDIDVTL</sequence>
<dbReference type="InterPro" id="IPR027434">
    <property type="entry name" value="Homing_endonucl"/>
</dbReference>
<dbReference type="Gene3D" id="1.10.472.170">
    <property type="match status" value="1"/>
</dbReference>
<dbReference type="NCBIfam" id="TIGR01445">
    <property type="entry name" value="intein_Nterm"/>
    <property type="match status" value="1"/>
</dbReference>
<dbReference type="FunFam" id="1.10.472.170:FF:000010">
    <property type="entry name" value="Transcription initiation factor IIB"/>
    <property type="match status" value="1"/>
</dbReference>
<dbReference type="FunFam" id="2.20.25.10:FF:000037">
    <property type="entry name" value="Transcription initiation factor IIB"/>
    <property type="match status" value="1"/>
</dbReference>
<evidence type="ECO:0000256" key="6">
    <source>
        <dbReference type="ARBA" id="ARBA00022813"/>
    </source>
</evidence>
<evidence type="ECO:0000256" key="2">
    <source>
        <dbReference type="ARBA" id="ARBA00013932"/>
    </source>
</evidence>
<dbReference type="InterPro" id="IPR003587">
    <property type="entry name" value="Hint_dom_N"/>
</dbReference>
<dbReference type="SMART" id="SM00306">
    <property type="entry name" value="HintN"/>
    <property type="match status" value="1"/>
</dbReference>
<feature type="binding site" evidence="12">
    <location>
        <position position="60"/>
    </location>
    <ligand>
        <name>Zn(2+)</name>
        <dbReference type="ChEBI" id="CHEBI:29105"/>
    </ligand>
</feature>
<dbReference type="Proteomes" id="UP000645676">
    <property type="component" value="Unassembled WGS sequence"/>
</dbReference>
<evidence type="ECO:0000256" key="5">
    <source>
        <dbReference type="ARBA" id="ARBA00022771"/>
    </source>
</evidence>
<dbReference type="HAMAP" id="MF_00383">
    <property type="entry name" value="TF2B_arch"/>
    <property type="match status" value="1"/>
</dbReference>
<dbReference type="GO" id="GO:0017025">
    <property type="term" value="F:TBP-class protein binding"/>
    <property type="evidence" value="ECO:0007669"/>
    <property type="project" value="InterPro"/>
</dbReference>
<dbReference type="NCBIfam" id="TIGR01443">
    <property type="entry name" value="intein_Cterm"/>
    <property type="match status" value="1"/>
</dbReference>
<dbReference type="PROSITE" id="PS50817">
    <property type="entry name" value="INTEIN_N_TER"/>
    <property type="match status" value="1"/>
</dbReference>
<keyword evidence="8" id="KW-0651">Protein splicing</keyword>
<dbReference type="InterPro" id="IPR000812">
    <property type="entry name" value="TFIIB"/>
</dbReference>
<evidence type="ECO:0000259" key="15">
    <source>
        <dbReference type="PROSITE" id="PS50819"/>
    </source>
</evidence>
<keyword evidence="9 12" id="KW-0805">Transcription regulation</keyword>
<feature type="binding site" evidence="12">
    <location>
        <position position="41"/>
    </location>
    <ligand>
        <name>Zn(2+)</name>
        <dbReference type="ChEBI" id="CHEBI:29105"/>
    </ligand>
</feature>
<comment type="function">
    <text evidence="11 12">Stabilizes TBP binding to an archaeal box-A promoter. Also responsible for recruiting RNA polymerase II to the pre-initiation complex (DNA-TBP-TFIIB).</text>
</comment>
<dbReference type="Pfam" id="PF08271">
    <property type="entry name" value="Zn_Ribbon_TF"/>
    <property type="match status" value="1"/>
</dbReference>
<dbReference type="SUPFAM" id="SSF55608">
    <property type="entry name" value="Homing endonucleases"/>
    <property type="match status" value="1"/>
</dbReference>
<evidence type="ECO:0000256" key="4">
    <source>
        <dbReference type="ARBA" id="ARBA00022737"/>
    </source>
</evidence>
<dbReference type="EMBL" id="DUJR01000007">
    <property type="protein sequence ID" value="HII59302.1"/>
    <property type="molecule type" value="Genomic_DNA"/>
</dbReference>
<dbReference type="InterPro" id="IPR003586">
    <property type="entry name" value="Hint_dom_C"/>
</dbReference>
<keyword evidence="5 13" id="KW-0863">Zinc-finger</keyword>
<dbReference type="SUPFAM" id="SSF47954">
    <property type="entry name" value="Cyclin-like"/>
    <property type="match status" value="2"/>
</dbReference>
<dbReference type="PROSITE" id="PS00782">
    <property type="entry name" value="TFIIB"/>
    <property type="match status" value="2"/>
</dbReference>
<comment type="caution">
    <text evidence="17">The sequence shown here is derived from an EMBL/GenBank/DDBJ whole genome shotgun (WGS) entry which is preliminary data.</text>
</comment>
<dbReference type="Pfam" id="PF00382">
    <property type="entry name" value="TFIIB"/>
    <property type="match status" value="2"/>
</dbReference>
<feature type="binding site" evidence="12">
    <location>
        <position position="57"/>
    </location>
    <ligand>
        <name>Zn(2+)</name>
        <dbReference type="ChEBI" id="CHEBI:29105"/>
    </ligand>
</feature>
<protein>
    <recommendedName>
        <fullName evidence="2 12">Transcription initiation factor IIB</fullName>
        <shortName evidence="12">TFIIB</shortName>
    </recommendedName>
</protein>
<dbReference type="Gene3D" id="1.10.472.10">
    <property type="entry name" value="Cyclin-like"/>
    <property type="match status" value="1"/>
</dbReference>
<dbReference type="Gene3D" id="2.170.16.10">
    <property type="entry name" value="Hedgehog/Intein (Hint) domain"/>
    <property type="match status" value="2"/>
</dbReference>
<dbReference type="InterPro" id="IPR023484">
    <property type="entry name" value="TFIIB_arc"/>
</dbReference>
<dbReference type="PANTHER" id="PTHR11618">
    <property type="entry name" value="TRANSCRIPTION INITIATION FACTOR IIB-RELATED"/>
    <property type="match status" value="1"/>
</dbReference>
<dbReference type="Gene3D" id="2.20.25.10">
    <property type="match status" value="1"/>
</dbReference>
<dbReference type="SUPFAM" id="SSF57783">
    <property type="entry name" value="Zinc beta-ribbon"/>
    <property type="match status" value="1"/>
</dbReference>
<dbReference type="InterPro" id="IPR004042">
    <property type="entry name" value="Intein_endonuc_central"/>
</dbReference>
<evidence type="ECO:0000256" key="7">
    <source>
        <dbReference type="ARBA" id="ARBA00022833"/>
    </source>
</evidence>
<dbReference type="GO" id="GO:0016539">
    <property type="term" value="P:intein-mediated protein splicing"/>
    <property type="evidence" value="ECO:0007669"/>
    <property type="project" value="InterPro"/>
</dbReference>
<feature type="domain" description="TFIIB-type" evidence="16">
    <location>
        <begin position="34"/>
        <end position="65"/>
    </location>
</feature>
<evidence type="ECO:0000256" key="1">
    <source>
        <dbReference type="ARBA" id="ARBA00010857"/>
    </source>
</evidence>
<keyword evidence="3 12" id="KW-0479">Metal-binding</keyword>
<evidence type="ECO:0000313" key="18">
    <source>
        <dbReference type="Proteomes" id="UP000645676"/>
    </source>
</evidence>
<evidence type="ECO:0000256" key="12">
    <source>
        <dbReference type="HAMAP-Rule" id="MF_00383"/>
    </source>
</evidence>
<feature type="region of interest" description="Disordered" evidence="14">
    <location>
        <begin position="1"/>
        <end position="26"/>
    </location>
</feature>
<evidence type="ECO:0000256" key="10">
    <source>
        <dbReference type="ARBA" id="ARBA00023163"/>
    </source>
</evidence>
<dbReference type="SUPFAM" id="SSF51294">
    <property type="entry name" value="Hedgehog/intein (Hint) domain"/>
    <property type="match status" value="1"/>
</dbReference>
<dbReference type="CDD" id="cd00081">
    <property type="entry name" value="Hint"/>
    <property type="match status" value="1"/>
</dbReference>
<dbReference type="InterPro" id="IPR013763">
    <property type="entry name" value="Cyclin-like_dom"/>
</dbReference>
<evidence type="ECO:0000256" key="14">
    <source>
        <dbReference type="SAM" id="MobiDB-lite"/>
    </source>
</evidence>
<dbReference type="FunFam" id="2.170.16.10:FF:000013">
    <property type="entry name" value="Replication factor C small subunit"/>
    <property type="match status" value="1"/>
</dbReference>
<gene>
    <name evidence="12" type="primary">tfb</name>
    <name evidence="17" type="ORF">HA335_01785</name>
</gene>
<dbReference type="AlphaFoldDB" id="A0A832WHQ4"/>
<dbReference type="InterPro" id="IPR013137">
    <property type="entry name" value="Znf_TFIIB"/>
</dbReference>
<proteinExistence type="inferred from homology"/>
<evidence type="ECO:0000256" key="11">
    <source>
        <dbReference type="ARBA" id="ARBA00053882"/>
    </source>
</evidence>
<keyword evidence="10 12" id="KW-0804">Transcription</keyword>
<dbReference type="InterPro" id="IPR023486">
    <property type="entry name" value="TFIIB_CS"/>
</dbReference>
<dbReference type="CDD" id="cd20550">
    <property type="entry name" value="CYCLIN_TFIIB_archaea_like_rpt2"/>
    <property type="match status" value="1"/>
</dbReference>